<accession>A0ABS4XXB2</accession>
<dbReference type="EMBL" id="JAGIOH010000001">
    <property type="protein sequence ID" value="MBP2401151.1"/>
    <property type="molecule type" value="Genomic_DNA"/>
</dbReference>
<keyword evidence="4" id="KW-0489">Methyltransferase</keyword>
<comment type="similarity">
    <text evidence="1">Belongs to the AHA1 family.</text>
</comment>
<dbReference type="Gene3D" id="3.30.530.20">
    <property type="match status" value="1"/>
</dbReference>
<evidence type="ECO:0000256" key="1">
    <source>
        <dbReference type="ARBA" id="ARBA00006817"/>
    </source>
</evidence>
<dbReference type="CDD" id="cd02440">
    <property type="entry name" value="AdoMet_MTases"/>
    <property type="match status" value="1"/>
</dbReference>
<dbReference type="InterPro" id="IPR048711">
    <property type="entry name" value="WHD_Rv2258c"/>
</dbReference>
<dbReference type="Pfam" id="PF08327">
    <property type="entry name" value="AHSA1"/>
    <property type="match status" value="1"/>
</dbReference>
<evidence type="ECO:0000259" key="3">
    <source>
        <dbReference type="Pfam" id="PF21320"/>
    </source>
</evidence>
<evidence type="ECO:0000259" key="2">
    <source>
        <dbReference type="Pfam" id="PF08327"/>
    </source>
</evidence>
<dbReference type="SUPFAM" id="SSF46785">
    <property type="entry name" value="Winged helix' DNA-binding domain"/>
    <property type="match status" value="1"/>
</dbReference>
<dbReference type="InterPro" id="IPR036390">
    <property type="entry name" value="WH_DNA-bd_sf"/>
</dbReference>
<dbReference type="Pfam" id="PF13489">
    <property type="entry name" value="Methyltransf_23"/>
    <property type="match status" value="1"/>
</dbReference>
<keyword evidence="4" id="KW-0808">Transferase</keyword>
<dbReference type="Gene3D" id="3.40.50.150">
    <property type="entry name" value="Vaccinia Virus protein VP39"/>
    <property type="match status" value="1"/>
</dbReference>
<dbReference type="InterPro" id="IPR053173">
    <property type="entry name" value="SAM-binding_MTase"/>
</dbReference>
<dbReference type="PANTHER" id="PTHR45128">
    <property type="entry name" value="METHYLTRANSFERASE TYPE 11"/>
    <property type="match status" value="1"/>
</dbReference>
<feature type="domain" description="S-adenosylmethionine-dependent methyltransferase Rv2258c-like winged HTH" evidence="3">
    <location>
        <begin position="372"/>
        <end position="444"/>
    </location>
</feature>
<dbReference type="Proteomes" id="UP001519291">
    <property type="component" value="Unassembled WGS sequence"/>
</dbReference>
<organism evidence="4 5">
    <name type="scientific">Streptomyces syringium</name>
    <dbReference type="NCBI Taxonomy" id="76729"/>
    <lineage>
        <taxon>Bacteria</taxon>
        <taxon>Bacillati</taxon>
        <taxon>Actinomycetota</taxon>
        <taxon>Actinomycetes</taxon>
        <taxon>Kitasatosporales</taxon>
        <taxon>Streptomycetaceae</taxon>
        <taxon>Streptomyces</taxon>
    </lineage>
</organism>
<dbReference type="InterPro" id="IPR013538">
    <property type="entry name" value="ASHA1/2-like_C"/>
</dbReference>
<keyword evidence="5" id="KW-1185">Reference proteome</keyword>
<evidence type="ECO:0000313" key="4">
    <source>
        <dbReference type="EMBL" id="MBP2401151.1"/>
    </source>
</evidence>
<proteinExistence type="inferred from homology"/>
<dbReference type="Gene3D" id="1.10.10.10">
    <property type="entry name" value="Winged helix-like DNA-binding domain superfamily/Winged helix DNA-binding domain"/>
    <property type="match status" value="1"/>
</dbReference>
<dbReference type="GO" id="GO:0032259">
    <property type="term" value="P:methylation"/>
    <property type="evidence" value="ECO:0007669"/>
    <property type="project" value="UniProtKB-KW"/>
</dbReference>
<dbReference type="SUPFAM" id="SSF53335">
    <property type="entry name" value="S-adenosyl-L-methionine-dependent methyltransferases"/>
    <property type="match status" value="1"/>
</dbReference>
<evidence type="ECO:0000313" key="5">
    <source>
        <dbReference type="Proteomes" id="UP001519291"/>
    </source>
</evidence>
<dbReference type="InterPro" id="IPR023393">
    <property type="entry name" value="START-like_dom_sf"/>
</dbReference>
<reference evidence="4 5" key="1">
    <citation type="submission" date="2021-03" db="EMBL/GenBank/DDBJ databases">
        <title>Sequencing the genomes of 1000 actinobacteria strains.</title>
        <authorList>
            <person name="Klenk H.-P."/>
        </authorList>
    </citation>
    <scope>NUCLEOTIDE SEQUENCE [LARGE SCALE GENOMIC DNA]</scope>
    <source>
        <strain evidence="4 5">DSM 41480</strain>
    </source>
</reference>
<name>A0ABS4XXB2_9ACTN</name>
<dbReference type="GeneID" id="91567497"/>
<dbReference type="InterPro" id="IPR029063">
    <property type="entry name" value="SAM-dependent_MTases_sf"/>
</dbReference>
<dbReference type="RefSeq" id="WP_209513660.1">
    <property type="nucleotide sequence ID" value="NZ_JAGIOH010000001.1"/>
</dbReference>
<dbReference type="InterPro" id="IPR036388">
    <property type="entry name" value="WH-like_DNA-bd_sf"/>
</dbReference>
<dbReference type="Pfam" id="PF21320">
    <property type="entry name" value="WHD_Rv2258c"/>
    <property type="match status" value="1"/>
</dbReference>
<gene>
    <name evidence="4" type="ORF">JO379_000620</name>
</gene>
<dbReference type="GO" id="GO:0008168">
    <property type="term" value="F:methyltransferase activity"/>
    <property type="evidence" value="ECO:0007669"/>
    <property type="project" value="UniProtKB-KW"/>
</dbReference>
<feature type="domain" description="Activator of Hsp90 ATPase homologue 1/2-like C-terminal" evidence="2">
    <location>
        <begin position="45"/>
        <end position="168"/>
    </location>
</feature>
<protein>
    <submittedName>
        <fullName evidence="4">Uncharacterized protein YndB with AHSA1/START domain/SAM-dependent methyltransferase</fullName>
    </submittedName>
</protein>
<dbReference type="PANTHER" id="PTHR45128:SF2">
    <property type="entry name" value="METHYLTRANSFERASE DOMAIN-CONTAINING PROTEIN"/>
    <property type="match status" value="1"/>
</dbReference>
<dbReference type="SUPFAM" id="SSF55961">
    <property type="entry name" value="Bet v1-like"/>
    <property type="match status" value="2"/>
</dbReference>
<sequence length="704" mass="75705">MTPDDSRPRGLSRESAAFPPLGGSAYPVAQDRWERLVSTVTVPDPPEAVWAALTAPHRVARWLAVCRGPWAVAGRESMLDFEDGEFFWCRTVCADPPRTHRPGSLRLLWRWLGVGPATAVAWTVAPAATAAGGTTVTVVEEADNPPSDWRSWNGMGWPGILDQLAAHLRTGTTWRWPWRRVGPYLQIPLPVPAYRAWQELTSPAGVQHWLQRSTGTLAAGEDLTLVMGDASGTARMRVTRLVEAAQEFPSYLPYLEFELSRPSWTAALGGRMWIEPAGLTSSLLQVCHFGWENLDIPEPVTERRIITGYWTAAADRARALFLPQGPPAGPHGWSMAGAPEMPAAAQGMDTGVDPLDVQQFLGRIVGDLGTAMAGVLCALGVRLGLFAALGTGGPATATELADRTGLSERHLLEWLRGLTSAGYLEHDRGDGRFTLPPAHAAVLAFEDSPVHLAPGFELLPPLAAAVEDVATDFRTGKGLDRSLYAEQLFTAMERMSATWLDTWLTEHWIPAVPGLLPALERGGAVADIGCGGGLALVRMARRFPICHLTGYDLHEPNVRRAREAARDAAVEDRVTIEAADATTALAAGGPLRLVTMFDVLHDAAEPERLLRTVRQALEPEGVLLVLESLSADDPADNTGPQATVLYATSTLYCLPTALADGAPGHGTLGLPPSEIHRLAETAGFGRVEPVPTGSPFNALYALRP</sequence>
<comment type="caution">
    <text evidence="4">The sequence shown here is derived from an EMBL/GenBank/DDBJ whole genome shotgun (WGS) entry which is preliminary data.</text>
</comment>